<feature type="region of interest" description="Disordered" evidence="1">
    <location>
        <begin position="66"/>
        <end position="87"/>
    </location>
</feature>
<keyword evidence="3" id="KW-1185">Reference proteome</keyword>
<feature type="compositionally biased region" description="Basic and acidic residues" evidence="1">
    <location>
        <begin position="66"/>
        <end position="78"/>
    </location>
</feature>
<proteinExistence type="predicted"/>
<name>A0AAN8BF94_9TELE</name>
<gene>
    <name evidence="2" type="ORF">CesoFtcFv8_020391</name>
</gene>
<evidence type="ECO:0000313" key="2">
    <source>
        <dbReference type="EMBL" id="KAK5884128.1"/>
    </source>
</evidence>
<comment type="caution">
    <text evidence="2">The sequence shown here is derived from an EMBL/GenBank/DDBJ whole genome shotgun (WGS) entry which is preliminary data.</text>
</comment>
<sequence length="87" mass="9657">MLSGCQSGCSSESEPVLARFQVLLTRCTVPQVKGCSWQLQVPTKPPNWPPAQKACCRMPEADKHVRLQRGESSRHTEESSSFLNLLS</sequence>
<evidence type="ECO:0000313" key="3">
    <source>
        <dbReference type="Proteomes" id="UP001335648"/>
    </source>
</evidence>
<organism evidence="2 3">
    <name type="scientific">Champsocephalus esox</name>
    <name type="common">pike icefish</name>
    <dbReference type="NCBI Taxonomy" id="159716"/>
    <lineage>
        <taxon>Eukaryota</taxon>
        <taxon>Metazoa</taxon>
        <taxon>Chordata</taxon>
        <taxon>Craniata</taxon>
        <taxon>Vertebrata</taxon>
        <taxon>Euteleostomi</taxon>
        <taxon>Actinopterygii</taxon>
        <taxon>Neopterygii</taxon>
        <taxon>Teleostei</taxon>
        <taxon>Neoteleostei</taxon>
        <taxon>Acanthomorphata</taxon>
        <taxon>Eupercaria</taxon>
        <taxon>Perciformes</taxon>
        <taxon>Notothenioidei</taxon>
        <taxon>Channichthyidae</taxon>
        <taxon>Champsocephalus</taxon>
    </lineage>
</organism>
<protein>
    <submittedName>
        <fullName evidence="2">Uncharacterized protein</fullName>
    </submittedName>
</protein>
<dbReference type="EMBL" id="JAULUE010002061">
    <property type="protein sequence ID" value="KAK5884128.1"/>
    <property type="molecule type" value="Genomic_DNA"/>
</dbReference>
<reference evidence="2 3" key="1">
    <citation type="journal article" date="2023" name="Mol. Biol. Evol.">
        <title>Genomics of Secondarily Temperate Adaptation in the Only Non-Antarctic Icefish.</title>
        <authorList>
            <person name="Rivera-Colon A.G."/>
            <person name="Rayamajhi N."/>
            <person name="Minhas B.F."/>
            <person name="Madrigal G."/>
            <person name="Bilyk K.T."/>
            <person name="Yoon V."/>
            <person name="Hune M."/>
            <person name="Gregory S."/>
            <person name="Cheng C.H.C."/>
            <person name="Catchen J.M."/>
        </authorList>
    </citation>
    <scope>NUCLEOTIDE SEQUENCE [LARGE SCALE GENOMIC DNA]</scope>
    <source>
        <strain evidence="2">JC2023a</strain>
    </source>
</reference>
<evidence type="ECO:0000256" key="1">
    <source>
        <dbReference type="SAM" id="MobiDB-lite"/>
    </source>
</evidence>
<dbReference type="AlphaFoldDB" id="A0AAN8BF94"/>
<dbReference type="Proteomes" id="UP001335648">
    <property type="component" value="Unassembled WGS sequence"/>
</dbReference>
<accession>A0AAN8BF94</accession>